<feature type="non-terminal residue" evidence="2">
    <location>
        <position position="1"/>
    </location>
</feature>
<accession>A0A0H5RWH2</accession>
<reference evidence="2" key="1">
    <citation type="submission" date="2015-04" db="EMBL/GenBank/DDBJ databases">
        <title>The genome sequence of the plant pathogenic Rhizarian Plasmodiophora brassicae reveals insights in its biotrophic life cycle and the origin of chitin synthesis.</title>
        <authorList>
            <person name="Schwelm A."/>
            <person name="Fogelqvist J."/>
            <person name="Knaust A."/>
            <person name="Julke S."/>
            <person name="Lilja T."/>
            <person name="Dhandapani V."/>
            <person name="Bonilla-Rosso G."/>
            <person name="Karlsson M."/>
            <person name="Shevchenko A."/>
            <person name="Choi S.R."/>
            <person name="Kim H.G."/>
            <person name="Park J.Y."/>
            <person name="Lim Y.P."/>
            <person name="Ludwig-Muller J."/>
            <person name="Dixelius C."/>
        </authorList>
    </citation>
    <scope>NUCLEOTIDE SEQUENCE</scope>
    <source>
        <tissue evidence="2">Potato root galls</tissue>
    </source>
</reference>
<name>A0A0H5RWH2_9EUKA</name>
<feature type="domain" description="Peptidase A1" evidence="1">
    <location>
        <begin position="74"/>
        <end position="158"/>
    </location>
</feature>
<proteinExistence type="predicted"/>
<dbReference type="AlphaFoldDB" id="A0A0H5RWH2"/>
<dbReference type="Gene3D" id="2.40.70.10">
    <property type="entry name" value="Acid Proteases"/>
    <property type="match status" value="1"/>
</dbReference>
<dbReference type="EMBL" id="HACM01012657">
    <property type="protein sequence ID" value="CRZ13099.1"/>
    <property type="molecule type" value="Transcribed_RNA"/>
</dbReference>
<dbReference type="InterPro" id="IPR021109">
    <property type="entry name" value="Peptidase_aspartic_dom_sf"/>
</dbReference>
<dbReference type="SUPFAM" id="SSF50630">
    <property type="entry name" value="Acid proteases"/>
    <property type="match status" value="1"/>
</dbReference>
<dbReference type="Pfam" id="PF00026">
    <property type="entry name" value="Asp"/>
    <property type="match status" value="1"/>
</dbReference>
<sequence length="160" mass="17501">ASFHPSSPPFPFHFGLVSQTNLSSIGSSYYGVLALRPDSLAAASMLKRADAPIIAISYRQEQVDIGRIADETVDKMIWAPIISSSSWAVEMDSITLGYLYIANRAQVQIDTGSTIISVPRQCYETIMRRLGANALGIVTQCRSDVSWPDFVLHLHGKALT</sequence>
<dbReference type="InterPro" id="IPR033121">
    <property type="entry name" value="PEPTIDASE_A1"/>
</dbReference>
<protein>
    <recommendedName>
        <fullName evidence="1">Peptidase A1 domain-containing protein</fullName>
    </recommendedName>
</protein>
<feature type="non-terminal residue" evidence="2">
    <location>
        <position position="160"/>
    </location>
</feature>
<organism evidence="2">
    <name type="scientific">Spongospora subterranea</name>
    <dbReference type="NCBI Taxonomy" id="70186"/>
    <lineage>
        <taxon>Eukaryota</taxon>
        <taxon>Sar</taxon>
        <taxon>Rhizaria</taxon>
        <taxon>Endomyxa</taxon>
        <taxon>Phytomyxea</taxon>
        <taxon>Plasmodiophorida</taxon>
        <taxon>Plasmodiophoridae</taxon>
        <taxon>Spongospora</taxon>
    </lineage>
</organism>
<evidence type="ECO:0000313" key="2">
    <source>
        <dbReference type="EMBL" id="CRZ13099.1"/>
    </source>
</evidence>
<evidence type="ECO:0000259" key="1">
    <source>
        <dbReference type="Pfam" id="PF00026"/>
    </source>
</evidence>